<dbReference type="Gene3D" id="2.102.10.10">
    <property type="entry name" value="Rieske [2Fe-2S] iron-sulphur domain"/>
    <property type="match status" value="1"/>
</dbReference>
<comment type="caution">
    <text evidence="8">The sequence shown here is derived from an EMBL/GenBank/DDBJ whole genome shotgun (WGS) entry which is preliminary data.</text>
</comment>
<dbReference type="Pfam" id="PF00848">
    <property type="entry name" value="Ring_hydroxyl_A"/>
    <property type="match status" value="1"/>
</dbReference>
<sequence length="386" mass="43594">MRQERQIELLERLVGIDPSLPWTYAPASMRNPASAYTDPDRFAQEMRVLFRDQPQFVGLTGECATPGAYLTTTLGGVPIAVIRQADGSLRAVVNACRHRGATLLEGRGKGGMRRIVCPYHGWTYDTDGQLLQRPAAAHGFDDVGVSCNLHERAVAEKYGLIFVHPTSAAPFDVDAVLHGAQDELADYKLADYVHIETRTNSWQMNWKMVLDTFTESYHIRWLHRNTIAPYFMCDLIFDAFGPNPRTIGLRKTVIDQLKDKPRSEWTLLPYSTTQYFLVPNGLLVYQLDHIEVWRLTPIDVGSVQVATSVFAPEAPRDEKTLRHWTRNLDVLLKVTESEDFPQMERIQKNLESGALPEVVYGRIEPALVHMHRAINEALAARAQAAE</sequence>
<keyword evidence="9" id="KW-1185">Reference proteome</keyword>
<comment type="cofactor">
    <cofactor evidence="1">
        <name>Fe cation</name>
        <dbReference type="ChEBI" id="CHEBI:24875"/>
    </cofactor>
</comment>
<dbReference type="PANTHER" id="PTHR43756">
    <property type="entry name" value="CHOLINE MONOOXYGENASE, CHLOROPLASTIC"/>
    <property type="match status" value="1"/>
</dbReference>
<dbReference type="Gene3D" id="3.90.380.10">
    <property type="entry name" value="Naphthalene 1,2-dioxygenase Alpha Subunit, Chain A, domain 1"/>
    <property type="match status" value="2"/>
</dbReference>
<proteinExistence type="predicted"/>
<evidence type="ECO:0000256" key="1">
    <source>
        <dbReference type="ARBA" id="ARBA00001962"/>
    </source>
</evidence>
<dbReference type="SUPFAM" id="SSF55961">
    <property type="entry name" value="Bet v1-like"/>
    <property type="match status" value="1"/>
</dbReference>
<dbReference type="PANTHER" id="PTHR43756:SF5">
    <property type="entry name" value="CHOLINE MONOOXYGENASE, CHLOROPLASTIC"/>
    <property type="match status" value="1"/>
</dbReference>
<keyword evidence="5" id="KW-0408">Iron</keyword>
<evidence type="ECO:0000313" key="8">
    <source>
        <dbReference type="EMBL" id="TXL75411.1"/>
    </source>
</evidence>
<dbReference type="PROSITE" id="PS51296">
    <property type="entry name" value="RIESKE"/>
    <property type="match status" value="1"/>
</dbReference>
<dbReference type="Proteomes" id="UP000321638">
    <property type="component" value="Unassembled WGS sequence"/>
</dbReference>
<keyword evidence="3" id="KW-0479">Metal-binding</keyword>
<keyword evidence="8" id="KW-0223">Dioxygenase</keyword>
<dbReference type="GO" id="GO:0005506">
    <property type="term" value="F:iron ion binding"/>
    <property type="evidence" value="ECO:0007669"/>
    <property type="project" value="InterPro"/>
</dbReference>
<evidence type="ECO:0000256" key="3">
    <source>
        <dbReference type="ARBA" id="ARBA00022723"/>
    </source>
</evidence>
<dbReference type="RefSeq" id="WP_147847625.1">
    <property type="nucleotide sequence ID" value="NZ_VDUZ01000014.1"/>
</dbReference>
<dbReference type="Pfam" id="PF00355">
    <property type="entry name" value="Rieske"/>
    <property type="match status" value="1"/>
</dbReference>
<accession>A0A5C8PMP3</accession>
<dbReference type="PRINTS" id="PR00090">
    <property type="entry name" value="RNGDIOXGNASE"/>
</dbReference>
<dbReference type="InterPro" id="IPR017941">
    <property type="entry name" value="Rieske_2Fe-2S"/>
</dbReference>
<evidence type="ECO:0000256" key="2">
    <source>
        <dbReference type="ARBA" id="ARBA00022714"/>
    </source>
</evidence>
<dbReference type="GO" id="GO:0051213">
    <property type="term" value="F:dioxygenase activity"/>
    <property type="evidence" value="ECO:0007669"/>
    <property type="project" value="UniProtKB-KW"/>
</dbReference>
<dbReference type="InterPro" id="IPR001663">
    <property type="entry name" value="Rng_hydr_dOase-A"/>
</dbReference>
<evidence type="ECO:0000256" key="4">
    <source>
        <dbReference type="ARBA" id="ARBA00023002"/>
    </source>
</evidence>
<dbReference type="InterPro" id="IPR015879">
    <property type="entry name" value="Ring_hydroxy_dOase_asu_C_dom"/>
</dbReference>
<reference evidence="8 9" key="1">
    <citation type="submission" date="2019-06" db="EMBL/GenBank/DDBJ databases">
        <title>New taxonomy in bacterial strain CC-CFT640, isolated from vineyard.</title>
        <authorList>
            <person name="Lin S.-Y."/>
            <person name="Tsai C.-F."/>
            <person name="Young C.-C."/>
        </authorList>
    </citation>
    <scope>NUCLEOTIDE SEQUENCE [LARGE SCALE GENOMIC DNA]</scope>
    <source>
        <strain evidence="8 9">CC-CFT640</strain>
    </source>
</reference>
<dbReference type="SUPFAM" id="SSF50022">
    <property type="entry name" value="ISP domain"/>
    <property type="match status" value="1"/>
</dbReference>
<protein>
    <submittedName>
        <fullName evidence="8">Aromatic ring-hydroxylating dioxygenase subunit alpha</fullName>
    </submittedName>
</protein>
<gene>
    <name evidence="8" type="ORF">FHP25_14310</name>
</gene>
<dbReference type="GO" id="GO:0051537">
    <property type="term" value="F:2 iron, 2 sulfur cluster binding"/>
    <property type="evidence" value="ECO:0007669"/>
    <property type="project" value="UniProtKB-KW"/>
</dbReference>
<keyword evidence="4" id="KW-0560">Oxidoreductase</keyword>
<dbReference type="InterPro" id="IPR036922">
    <property type="entry name" value="Rieske_2Fe-2S_sf"/>
</dbReference>
<keyword evidence="6" id="KW-0411">Iron-sulfur</keyword>
<dbReference type="OrthoDB" id="7456916at2"/>
<evidence type="ECO:0000259" key="7">
    <source>
        <dbReference type="PROSITE" id="PS51296"/>
    </source>
</evidence>
<dbReference type="CDD" id="cd03469">
    <property type="entry name" value="Rieske_RO_Alpha_N"/>
    <property type="match status" value="1"/>
</dbReference>
<organism evidence="8 9">
    <name type="scientific">Vineibacter terrae</name>
    <dbReference type="NCBI Taxonomy" id="2586908"/>
    <lineage>
        <taxon>Bacteria</taxon>
        <taxon>Pseudomonadati</taxon>
        <taxon>Pseudomonadota</taxon>
        <taxon>Alphaproteobacteria</taxon>
        <taxon>Hyphomicrobiales</taxon>
        <taxon>Vineibacter</taxon>
    </lineage>
</organism>
<dbReference type="EMBL" id="VDUZ01000014">
    <property type="protein sequence ID" value="TXL75411.1"/>
    <property type="molecule type" value="Genomic_DNA"/>
</dbReference>
<name>A0A5C8PMP3_9HYPH</name>
<dbReference type="AlphaFoldDB" id="A0A5C8PMP3"/>
<feature type="domain" description="Rieske" evidence="7">
    <location>
        <begin position="56"/>
        <end position="163"/>
    </location>
</feature>
<evidence type="ECO:0000256" key="5">
    <source>
        <dbReference type="ARBA" id="ARBA00023004"/>
    </source>
</evidence>
<evidence type="ECO:0000256" key="6">
    <source>
        <dbReference type="ARBA" id="ARBA00023014"/>
    </source>
</evidence>
<keyword evidence="2" id="KW-0001">2Fe-2S</keyword>
<evidence type="ECO:0000313" key="9">
    <source>
        <dbReference type="Proteomes" id="UP000321638"/>
    </source>
</evidence>